<reference evidence="16 17" key="1">
    <citation type="submission" date="2020-04" db="EMBL/GenBank/DDBJ databases">
        <authorList>
            <person name="Laetsch R D."/>
            <person name="Stevens L."/>
            <person name="Kumar S."/>
            <person name="Blaxter L. M."/>
        </authorList>
    </citation>
    <scope>NUCLEOTIDE SEQUENCE [LARGE SCALE GENOMIC DNA]</scope>
</reference>
<dbReference type="Proteomes" id="UP000494206">
    <property type="component" value="Unassembled WGS sequence"/>
</dbReference>
<evidence type="ECO:0000256" key="8">
    <source>
        <dbReference type="ARBA" id="ARBA00022798"/>
    </source>
</evidence>
<keyword evidence="9 14" id="KW-0256">Endoplasmic reticulum</keyword>
<evidence type="ECO:0000256" key="2">
    <source>
        <dbReference type="ARBA" id="ARBA00004771"/>
    </source>
</evidence>
<dbReference type="GO" id="GO:0005789">
    <property type="term" value="C:endoplasmic reticulum membrane"/>
    <property type="evidence" value="ECO:0007669"/>
    <property type="project" value="UniProtKB-SubCell"/>
</dbReference>
<feature type="transmembrane region" description="Helical" evidence="14">
    <location>
        <begin position="81"/>
        <end position="97"/>
    </location>
</feature>
<dbReference type="GO" id="GO:0019432">
    <property type="term" value="P:triglyceride biosynthetic process"/>
    <property type="evidence" value="ECO:0007669"/>
    <property type="project" value="TreeGrafter"/>
</dbReference>
<dbReference type="GO" id="GO:0006071">
    <property type="term" value="P:glycerol metabolic process"/>
    <property type="evidence" value="ECO:0007669"/>
    <property type="project" value="UniProtKB-KW"/>
</dbReference>
<dbReference type="CDD" id="cd07987">
    <property type="entry name" value="LPLAT_MGAT-like"/>
    <property type="match status" value="1"/>
</dbReference>
<dbReference type="EMBL" id="CADEPM010000001">
    <property type="protein sequence ID" value="CAB3397626.1"/>
    <property type="molecule type" value="Genomic_DNA"/>
</dbReference>
<evidence type="ECO:0000256" key="9">
    <source>
        <dbReference type="ARBA" id="ARBA00022824"/>
    </source>
</evidence>
<keyword evidence="8" id="KW-0319">Glycerol metabolism</keyword>
<dbReference type="PANTHER" id="PTHR12317:SF0">
    <property type="entry name" value="ACYLTRANSFERASE"/>
    <property type="match status" value="1"/>
</dbReference>
<dbReference type="GO" id="GO:0004144">
    <property type="term" value="F:diacylglycerol O-acyltransferase activity"/>
    <property type="evidence" value="ECO:0007669"/>
    <property type="project" value="TreeGrafter"/>
</dbReference>
<evidence type="ECO:0000256" key="12">
    <source>
        <dbReference type="ARBA" id="ARBA00023136"/>
    </source>
</evidence>
<keyword evidence="17" id="KW-1185">Reference proteome</keyword>
<evidence type="ECO:0000313" key="17">
    <source>
        <dbReference type="Proteomes" id="UP000494206"/>
    </source>
</evidence>
<comment type="pathway">
    <text evidence="3">Lipid metabolism.</text>
</comment>
<comment type="subcellular location">
    <subcellularLocation>
        <location evidence="1 14">Endoplasmic reticulum membrane</location>
        <topology evidence="1 14">Multi-pass membrane protein</topology>
    </subcellularLocation>
</comment>
<feature type="region of interest" description="Disordered" evidence="15">
    <location>
        <begin position="1"/>
        <end position="29"/>
    </location>
</feature>
<evidence type="ECO:0000256" key="7">
    <source>
        <dbReference type="ARBA" id="ARBA00022692"/>
    </source>
</evidence>
<evidence type="ECO:0000256" key="1">
    <source>
        <dbReference type="ARBA" id="ARBA00004477"/>
    </source>
</evidence>
<evidence type="ECO:0000313" key="16">
    <source>
        <dbReference type="EMBL" id="CAB3397626.1"/>
    </source>
</evidence>
<feature type="compositionally biased region" description="Polar residues" evidence="15">
    <location>
        <begin position="1"/>
        <end position="16"/>
    </location>
</feature>
<name>A0A8S1EA50_9PELO</name>
<dbReference type="Pfam" id="PF03982">
    <property type="entry name" value="DAGAT"/>
    <property type="match status" value="1"/>
</dbReference>
<keyword evidence="13" id="KW-0012">Acyltransferase</keyword>
<protein>
    <recommendedName>
        <fullName evidence="14">Acyltransferase</fullName>
        <ecNumber evidence="14">2.3.1.-</ecNumber>
    </recommendedName>
</protein>
<dbReference type="InterPro" id="IPR007130">
    <property type="entry name" value="DAGAT"/>
</dbReference>
<comment type="pathway">
    <text evidence="2">Glycerolipid metabolism; triacylglycerol biosynthesis.</text>
</comment>
<evidence type="ECO:0000256" key="3">
    <source>
        <dbReference type="ARBA" id="ARBA00005189"/>
    </source>
</evidence>
<evidence type="ECO:0000256" key="14">
    <source>
        <dbReference type="RuleBase" id="RU367023"/>
    </source>
</evidence>
<sequence>MAPDSTLVSQNVQQKPHSPKRQLSRSDSDEKMPHLLGIEWAPLSIPLERRLQTLGALHFFFITLLTPVIVLLLPFYLLSTVFWPLIVLYAIWLYFDWNSPKRGGYRSEWFMRQRIHTWYANYFPVKLHTTSGLDPNKNYLIGYHPHGIISMAAFINFATNGTGILDIFPKIHFHLCTLVGQFWTPWRREWGLLHGMVDCSRESIKYLLNNTRKGNAVVLVVGGAEEALDAHPGHHILTLRRRKGFVRIAIQTGAHLIPCYSFGENDIFNQADNPKGSTIREFQTMMKRILGFSPPAFHGRGVFNYTFGLLPFRKPINTVLGEPIEVVQNSNPTSEEIETVHQIYMKKLMELFETHKTKFGVPESAKLIIN</sequence>
<evidence type="ECO:0000256" key="5">
    <source>
        <dbReference type="ARBA" id="ARBA00022516"/>
    </source>
</evidence>
<dbReference type="AlphaFoldDB" id="A0A8S1EA50"/>
<keyword evidence="7 14" id="KW-0812">Transmembrane</keyword>
<evidence type="ECO:0000256" key="13">
    <source>
        <dbReference type="ARBA" id="ARBA00023315"/>
    </source>
</evidence>
<organism evidence="16 17">
    <name type="scientific">Caenorhabditis bovis</name>
    <dbReference type="NCBI Taxonomy" id="2654633"/>
    <lineage>
        <taxon>Eukaryota</taxon>
        <taxon>Metazoa</taxon>
        <taxon>Ecdysozoa</taxon>
        <taxon>Nematoda</taxon>
        <taxon>Chromadorea</taxon>
        <taxon>Rhabditida</taxon>
        <taxon>Rhabditina</taxon>
        <taxon>Rhabditomorpha</taxon>
        <taxon>Rhabditoidea</taxon>
        <taxon>Rhabditidae</taxon>
        <taxon>Peloderinae</taxon>
        <taxon>Caenorhabditis</taxon>
    </lineage>
</organism>
<evidence type="ECO:0000256" key="6">
    <source>
        <dbReference type="ARBA" id="ARBA00022679"/>
    </source>
</evidence>
<keyword evidence="6 14" id="KW-0808">Transferase</keyword>
<feature type="transmembrane region" description="Helical" evidence="14">
    <location>
        <begin position="54"/>
        <end position="75"/>
    </location>
</feature>
<evidence type="ECO:0000256" key="11">
    <source>
        <dbReference type="ARBA" id="ARBA00023098"/>
    </source>
</evidence>
<dbReference type="OrthoDB" id="264532at2759"/>
<evidence type="ECO:0000256" key="10">
    <source>
        <dbReference type="ARBA" id="ARBA00022989"/>
    </source>
</evidence>
<keyword evidence="11" id="KW-0443">Lipid metabolism</keyword>
<gene>
    <name evidence="16" type="ORF">CBOVIS_LOCUS1011</name>
</gene>
<keyword evidence="12 14" id="KW-0472">Membrane</keyword>
<dbReference type="PANTHER" id="PTHR12317">
    <property type="entry name" value="DIACYLGLYCEROL O-ACYLTRANSFERASE"/>
    <property type="match status" value="1"/>
</dbReference>
<keyword evidence="5" id="KW-0444">Lipid biosynthesis</keyword>
<evidence type="ECO:0000256" key="15">
    <source>
        <dbReference type="SAM" id="MobiDB-lite"/>
    </source>
</evidence>
<accession>A0A8S1EA50</accession>
<proteinExistence type="inferred from homology"/>
<evidence type="ECO:0000256" key="4">
    <source>
        <dbReference type="ARBA" id="ARBA00005420"/>
    </source>
</evidence>
<comment type="similarity">
    <text evidence="4 14">Belongs to the diacylglycerol acyltransferase family.</text>
</comment>
<keyword evidence="10 14" id="KW-1133">Transmembrane helix</keyword>
<comment type="caution">
    <text evidence="16">The sequence shown here is derived from an EMBL/GenBank/DDBJ whole genome shotgun (WGS) entry which is preliminary data.</text>
</comment>
<dbReference type="EC" id="2.3.1.-" evidence="14"/>